<accession>A0AAU6W3E9</accession>
<sequence>MRPIEILPRVAETNFHGLMLPVLPDEEFLAADPDGSVWAFTTEPKPGALNTWHPANGQARRIGTVDLEGTVWNKTLVEIDPVV</sequence>
<dbReference type="EMBL" id="PP179332">
    <property type="protein sequence ID" value="XAI71092.1"/>
    <property type="molecule type" value="Genomic_DNA"/>
</dbReference>
<gene>
    <name evidence="1" type="ORF">Cygsa01_00046</name>
</gene>
<reference evidence="1" key="1">
    <citation type="journal article" date="2024" name="J. Gen. Virol.">
        <title>Novel phages of Pseudomonas syringae unveil numerous potential auxiliary metabolic genes.</title>
        <authorList>
            <person name="Feltin C."/>
            <person name="Garneau J.R."/>
            <person name="Morris C.E."/>
            <person name="Berard A."/>
            <person name="Torres-Barcelo C."/>
        </authorList>
    </citation>
    <scope>NUCLEOTIDE SEQUENCE</scope>
</reference>
<organism evidence="1">
    <name type="scientific">Pseudomonas phage Cygsa01</name>
    <dbReference type="NCBI Taxonomy" id="3138529"/>
    <lineage>
        <taxon>Viruses</taxon>
    </lineage>
</organism>
<proteinExistence type="predicted"/>
<name>A0AAU6W3E9_9VIRU</name>
<evidence type="ECO:0000313" key="1">
    <source>
        <dbReference type="EMBL" id="XAI71092.1"/>
    </source>
</evidence>
<protein>
    <submittedName>
        <fullName evidence="1">Uncharacterized protein</fullName>
    </submittedName>
</protein>